<evidence type="ECO:0000313" key="3">
    <source>
        <dbReference type="Proteomes" id="UP001165122"/>
    </source>
</evidence>
<evidence type="ECO:0000313" key="2">
    <source>
        <dbReference type="EMBL" id="GMI15333.1"/>
    </source>
</evidence>
<dbReference type="EMBL" id="BRXW01000229">
    <property type="protein sequence ID" value="GMI15333.1"/>
    <property type="molecule type" value="Genomic_DNA"/>
</dbReference>
<comment type="caution">
    <text evidence="2">The sequence shown here is derived from an EMBL/GenBank/DDBJ whole genome shotgun (WGS) entry which is preliminary data.</text>
</comment>
<organism evidence="2 3">
    <name type="scientific">Triparma laevis f. longispina</name>
    <dbReference type="NCBI Taxonomy" id="1714387"/>
    <lineage>
        <taxon>Eukaryota</taxon>
        <taxon>Sar</taxon>
        <taxon>Stramenopiles</taxon>
        <taxon>Ochrophyta</taxon>
        <taxon>Bolidophyceae</taxon>
        <taxon>Parmales</taxon>
        <taxon>Triparmaceae</taxon>
        <taxon>Triparma</taxon>
    </lineage>
</organism>
<keyword evidence="3" id="KW-1185">Reference proteome</keyword>
<protein>
    <submittedName>
        <fullName evidence="2">Uncharacterized protein</fullName>
    </submittedName>
</protein>
<feature type="compositionally biased region" description="Low complexity" evidence="1">
    <location>
        <begin position="92"/>
        <end position="101"/>
    </location>
</feature>
<name>A0A9W7KXE6_9STRA</name>
<reference evidence="3" key="1">
    <citation type="journal article" date="2023" name="Commun. Biol.">
        <title>Genome analysis of Parmales, the sister group of diatoms, reveals the evolutionary specialization of diatoms from phago-mixotrophs to photoautotrophs.</title>
        <authorList>
            <person name="Ban H."/>
            <person name="Sato S."/>
            <person name="Yoshikawa S."/>
            <person name="Yamada K."/>
            <person name="Nakamura Y."/>
            <person name="Ichinomiya M."/>
            <person name="Sato N."/>
            <person name="Blanc-Mathieu R."/>
            <person name="Endo H."/>
            <person name="Kuwata A."/>
            <person name="Ogata H."/>
        </authorList>
    </citation>
    <scope>NUCLEOTIDE SEQUENCE [LARGE SCALE GENOMIC DNA]</scope>
    <source>
        <strain evidence="3">NIES 3700</strain>
    </source>
</reference>
<feature type="region of interest" description="Disordered" evidence="1">
    <location>
        <begin position="65"/>
        <end position="101"/>
    </location>
</feature>
<evidence type="ECO:0000256" key="1">
    <source>
        <dbReference type="SAM" id="MobiDB-lite"/>
    </source>
</evidence>
<gene>
    <name evidence="2" type="ORF">TrLO_g10510</name>
</gene>
<dbReference type="Proteomes" id="UP001165122">
    <property type="component" value="Unassembled WGS sequence"/>
</dbReference>
<dbReference type="AlphaFoldDB" id="A0A9W7KXE6"/>
<sequence length="155" mass="17145">MDLLTPSHLSGLAIRHLMDLENLAQQFLVKGIDTGIDTGNPTIMHFADYEFSLTLFTAFLNTPEELSRNHRNPPTNIDPNDPDLETAPSPKPISIPRSIGSTVKGDDTRAKAFSSYEKLPSSFSSNKIVPMVCEGQQFAIIVTYHPLTIHPLVEE</sequence>
<proteinExistence type="predicted"/>
<accession>A0A9W7KXE6</accession>